<dbReference type="GO" id="GO:0003723">
    <property type="term" value="F:RNA binding"/>
    <property type="evidence" value="ECO:0007669"/>
    <property type="project" value="InterPro"/>
</dbReference>
<dbReference type="RefSeq" id="XP_033518307.1">
    <property type="nucleotide sequence ID" value="XM_033673157.1"/>
</dbReference>
<dbReference type="PANTHER" id="PTHR13119">
    <property type="entry name" value="ZINC FINGER CCCH DOMAIN-CONTAINING PROTEI"/>
    <property type="match status" value="1"/>
</dbReference>
<proteinExistence type="predicted"/>
<dbReference type="PANTHER" id="PTHR13119:SF12">
    <property type="entry name" value="PROTEIN SUPPRESSOR OF SABLE"/>
    <property type="match status" value="1"/>
</dbReference>
<organism evidence="5 6">
    <name type="scientific">Dothidotthia symphoricarpi CBS 119687</name>
    <dbReference type="NCBI Taxonomy" id="1392245"/>
    <lineage>
        <taxon>Eukaryota</taxon>
        <taxon>Fungi</taxon>
        <taxon>Dikarya</taxon>
        <taxon>Ascomycota</taxon>
        <taxon>Pezizomycotina</taxon>
        <taxon>Dothideomycetes</taxon>
        <taxon>Pleosporomycetidae</taxon>
        <taxon>Pleosporales</taxon>
        <taxon>Dothidotthiaceae</taxon>
        <taxon>Dothidotthia</taxon>
    </lineage>
</organism>
<evidence type="ECO:0000256" key="1">
    <source>
        <dbReference type="ARBA" id="ARBA00022737"/>
    </source>
</evidence>
<keyword evidence="1" id="KW-0677">Repeat</keyword>
<dbReference type="GO" id="GO:0005634">
    <property type="term" value="C:nucleus"/>
    <property type="evidence" value="ECO:0007669"/>
    <property type="project" value="TreeGrafter"/>
</dbReference>
<dbReference type="GO" id="GO:0008270">
    <property type="term" value="F:zinc ion binding"/>
    <property type="evidence" value="ECO:0007669"/>
    <property type="project" value="UniProtKB-KW"/>
</dbReference>
<feature type="domain" description="C3H1-type" evidence="4">
    <location>
        <begin position="673"/>
        <end position="700"/>
    </location>
</feature>
<accession>A0A6A5ZYE0</accession>
<dbReference type="PROSITE" id="PS50103">
    <property type="entry name" value="ZF_C3H1"/>
    <property type="match status" value="3"/>
</dbReference>
<protein>
    <recommendedName>
        <fullName evidence="4">C3H1-type domain-containing protein</fullName>
    </recommendedName>
</protein>
<evidence type="ECO:0000259" key="4">
    <source>
        <dbReference type="PROSITE" id="PS50103"/>
    </source>
</evidence>
<keyword evidence="2" id="KW-0479">Metal-binding</keyword>
<dbReference type="Pfam" id="PF00642">
    <property type="entry name" value="zf-CCCH"/>
    <property type="match status" value="1"/>
</dbReference>
<evidence type="ECO:0000313" key="6">
    <source>
        <dbReference type="Proteomes" id="UP000799771"/>
    </source>
</evidence>
<feature type="domain" description="C3H1-type" evidence="4">
    <location>
        <begin position="789"/>
        <end position="811"/>
    </location>
</feature>
<dbReference type="Gene3D" id="4.10.1000.10">
    <property type="entry name" value="Zinc finger, CCCH-type"/>
    <property type="match status" value="1"/>
</dbReference>
<reference evidence="5" key="1">
    <citation type="journal article" date="2020" name="Stud. Mycol.">
        <title>101 Dothideomycetes genomes: a test case for predicting lifestyles and emergence of pathogens.</title>
        <authorList>
            <person name="Haridas S."/>
            <person name="Albert R."/>
            <person name="Binder M."/>
            <person name="Bloem J."/>
            <person name="Labutti K."/>
            <person name="Salamov A."/>
            <person name="Andreopoulos B."/>
            <person name="Baker S."/>
            <person name="Barry K."/>
            <person name="Bills G."/>
            <person name="Bluhm B."/>
            <person name="Cannon C."/>
            <person name="Castanera R."/>
            <person name="Culley D."/>
            <person name="Daum C."/>
            <person name="Ezra D."/>
            <person name="Gonzalez J."/>
            <person name="Henrissat B."/>
            <person name="Kuo A."/>
            <person name="Liang C."/>
            <person name="Lipzen A."/>
            <person name="Lutzoni F."/>
            <person name="Magnuson J."/>
            <person name="Mondo S."/>
            <person name="Nolan M."/>
            <person name="Ohm R."/>
            <person name="Pangilinan J."/>
            <person name="Park H.-J."/>
            <person name="Ramirez L."/>
            <person name="Alfaro M."/>
            <person name="Sun H."/>
            <person name="Tritt A."/>
            <person name="Yoshinaga Y."/>
            <person name="Zwiers L.-H."/>
            <person name="Turgeon B."/>
            <person name="Goodwin S."/>
            <person name="Spatafora J."/>
            <person name="Crous P."/>
            <person name="Grigoriev I."/>
        </authorList>
    </citation>
    <scope>NUCLEOTIDE SEQUENCE</scope>
    <source>
        <strain evidence="5">CBS 119687</strain>
    </source>
</reference>
<sequence length="969" mass="107072">MSHQTLHTIVVVEPPTSTSTTPISTTSARSPRLPLTENVMSTSNAKRKRSADEDQESAFIQFASSQKINVTASKVRREERRPMTRDIKKWEPKSSVERIVDECFEAHCGWLKKHQKPELDRTAMDQYRAQVTEIMSKVETPKHISHLGDILIALATQREQIAIQAALATTLPNDIRNALDALHLKQNSPITDQSPGPINTSSFDFNLRNVVAKTQYCSDFLHPLGLSLNSPSTDEIYCIPHAAAMVVKKKLAEVSEEKLREYQKGLAARREDHEKELRAQEDGYKTMISDEVEKHKRELISLRDGYEKKFAELREAHREELRGVKAGHKDDVDRHIQARRNADEREKAHCQRAETAEQQARKTREEKEDLERQFLIFKTEAEHHQAKQAKDEETQRKLHEKATARQALQRTGKTNKLALQDLTNLVTTGTVTPAKLEALNMPDKTACLTGLKDLWRSSNTLIRTITPHDLLTDSDMLLAFDVNVIAQARCFMYMLQCWGYTAAELLATEWELRAMVRLQSGLVPHEDLEPLAGLKRDVDFICLTLREAAELVQAPNPLHMSFASSTSTQQPSVFDLSFGSSTGSTSMTATSTAPFILPPTTGPFGVTPTPFTLPSPTPTTPNQPPIDTNPPDPMTGIEHPETHTITLPAHPQKPQECLNFLLHKCHKTAAACQYRHPICAHFRKGSCRFGDTCRRSHDPSALNNTSSIFPAPAAAAAFAQTPALSAAAKKLVRNALNPSGQSPSNLSNVNYFQTPSPAPVKNSVCTPFLHNKCPRGNSCTYQHPTSRIPCPRYASGACSLGAACEMVHDPRARRAGSAANTKAVRGQLACRFEGTGVGCRKVGCSFLHTSRKLKAVGEPGEEGFFADSGIAKPAEGAEVFFADNPAPYYTPPVFEKSSVNPLQSILDRDRGRRAGRANGQIDGGAAGREGEGVRRCCRGLWDGDGLVLWRFARFASTSSLCLSVCLSAY</sequence>
<dbReference type="SMART" id="SM00356">
    <property type="entry name" value="ZnF_C3H1"/>
    <property type="match status" value="3"/>
</dbReference>
<dbReference type="GeneID" id="54413589"/>
<evidence type="ECO:0000313" key="5">
    <source>
        <dbReference type="EMBL" id="KAF2123914.1"/>
    </source>
</evidence>
<dbReference type="Proteomes" id="UP000799771">
    <property type="component" value="Unassembled WGS sequence"/>
</dbReference>
<keyword evidence="2" id="KW-0862">Zinc</keyword>
<feature type="region of interest" description="Disordered" evidence="3">
    <location>
        <begin position="341"/>
        <end position="367"/>
    </location>
</feature>
<feature type="zinc finger region" description="C3H1-type" evidence="2">
    <location>
        <begin position="759"/>
        <end position="786"/>
    </location>
</feature>
<dbReference type="InterPro" id="IPR045124">
    <property type="entry name" value="Su(sable)-like"/>
</dbReference>
<evidence type="ECO:0000256" key="3">
    <source>
        <dbReference type="SAM" id="MobiDB-lite"/>
    </source>
</evidence>
<name>A0A6A5ZYE0_9PLEO</name>
<feature type="zinc finger region" description="C3H1-type" evidence="2">
    <location>
        <begin position="789"/>
        <end position="811"/>
    </location>
</feature>
<feature type="compositionally biased region" description="Low complexity" evidence="3">
    <location>
        <begin position="14"/>
        <end position="27"/>
    </location>
</feature>
<dbReference type="Gene3D" id="3.30.1370.210">
    <property type="match status" value="1"/>
</dbReference>
<dbReference type="InterPro" id="IPR000571">
    <property type="entry name" value="Znf_CCCH"/>
</dbReference>
<feature type="zinc finger region" description="C3H1-type" evidence="2">
    <location>
        <begin position="673"/>
        <end position="700"/>
    </location>
</feature>
<dbReference type="GO" id="GO:0045892">
    <property type="term" value="P:negative regulation of DNA-templated transcription"/>
    <property type="evidence" value="ECO:0007669"/>
    <property type="project" value="InterPro"/>
</dbReference>
<feature type="domain" description="C3H1-type" evidence="4">
    <location>
        <begin position="759"/>
        <end position="786"/>
    </location>
</feature>
<evidence type="ECO:0000256" key="2">
    <source>
        <dbReference type="PROSITE-ProRule" id="PRU00723"/>
    </source>
</evidence>
<dbReference type="OrthoDB" id="3780647at2759"/>
<keyword evidence="6" id="KW-1185">Reference proteome</keyword>
<gene>
    <name evidence="5" type="ORF">P153DRAFT_435545</name>
</gene>
<keyword evidence="2" id="KW-0863">Zinc-finger</keyword>
<dbReference type="EMBL" id="ML977521">
    <property type="protein sequence ID" value="KAF2123914.1"/>
    <property type="molecule type" value="Genomic_DNA"/>
</dbReference>
<dbReference type="AlphaFoldDB" id="A0A6A5ZYE0"/>
<feature type="region of interest" description="Disordered" evidence="3">
    <location>
        <begin position="14"/>
        <end position="53"/>
    </location>
</feature>